<dbReference type="eggNOG" id="KOG4569">
    <property type="taxonomic scope" value="Eukaryota"/>
</dbReference>
<dbReference type="SUPFAM" id="SSF53474">
    <property type="entry name" value="alpha/beta-Hydrolases"/>
    <property type="match status" value="1"/>
</dbReference>
<evidence type="ECO:0000256" key="1">
    <source>
        <dbReference type="ARBA" id="ARBA00022801"/>
    </source>
</evidence>
<name>A0A059AYW5_EUCGR</name>
<feature type="domain" description="Fungal lipase-type" evidence="2">
    <location>
        <begin position="197"/>
        <end position="357"/>
    </location>
</feature>
<dbReference type="KEGG" id="egr:104457109"/>
<dbReference type="STRING" id="71139.A0A059AYW5"/>
<dbReference type="InterPro" id="IPR002921">
    <property type="entry name" value="Fungal_lipase-type"/>
</dbReference>
<dbReference type="GO" id="GO:0004806">
    <property type="term" value="F:triacylglycerol lipase activity"/>
    <property type="evidence" value="ECO:0007669"/>
    <property type="project" value="InterPro"/>
</dbReference>
<dbReference type="FunCoup" id="A0A059AYW5">
    <property type="interactions" value="88"/>
</dbReference>
<gene>
    <name evidence="3" type="ORF">EUGRSUZ_H01677</name>
</gene>
<dbReference type="ESTHER" id="eucgr-a0a059ayw5">
    <property type="family name" value="Triacylglycerol-lipase-OBL1-like"/>
</dbReference>
<organism evidence="3">
    <name type="scientific">Eucalyptus grandis</name>
    <name type="common">Flooded gum</name>
    <dbReference type="NCBI Taxonomy" id="71139"/>
    <lineage>
        <taxon>Eukaryota</taxon>
        <taxon>Viridiplantae</taxon>
        <taxon>Streptophyta</taxon>
        <taxon>Embryophyta</taxon>
        <taxon>Tracheophyta</taxon>
        <taxon>Spermatophyta</taxon>
        <taxon>Magnoliopsida</taxon>
        <taxon>eudicotyledons</taxon>
        <taxon>Gunneridae</taxon>
        <taxon>Pentapetalae</taxon>
        <taxon>rosids</taxon>
        <taxon>malvids</taxon>
        <taxon>Myrtales</taxon>
        <taxon>Myrtaceae</taxon>
        <taxon>Myrtoideae</taxon>
        <taxon>Eucalypteae</taxon>
        <taxon>Eucalyptus</taxon>
    </lineage>
</organism>
<dbReference type="Gene3D" id="3.40.50.1820">
    <property type="entry name" value="alpha/beta hydrolase"/>
    <property type="match status" value="1"/>
</dbReference>
<evidence type="ECO:0000259" key="2">
    <source>
        <dbReference type="Pfam" id="PF01764"/>
    </source>
</evidence>
<dbReference type="AlphaFoldDB" id="A0A059AYW5"/>
<proteinExistence type="predicted"/>
<accession>A0A059AYW5</accession>
<keyword evidence="1" id="KW-0378">Hydrolase</keyword>
<dbReference type="PANTHER" id="PTHR46086:SF17">
    <property type="entry name" value="ALPHA_BETA-HYDROLASES SUPERFAMILY PROTEIN"/>
    <property type="match status" value="1"/>
</dbReference>
<evidence type="ECO:0000313" key="3">
    <source>
        <dbReference type="EMBL" id="KCW59053.1"/>
    </source>
</evidence>
<dbReference type="OMA" id="FGQYMEN"/>
<protein>
    <recommendedName>
        <fullName evidence="2">Fungal lipase-type domain-containing protein</fullName>
    </recommendedName>
</protein>
<reference evidence="3" key="1">
    <citation type="submission" date="2013-07" db="EMBL/GenBank/DDBJ databases">
        <title>The genome of Eucalyptus grandis.</title>
        <authorList>
            <person name="Schmutz J."/>
            <person name="Hayes R."/>
            <person name="Myburg A."/>
            <person name="Tuskan G."/>
            <person name="Grattapaglia D."/>
            <person name="Rokhsar D.S."/>
        </authorList>
    </citation>
    <scope>NUCLEOTIDE SEQUENCE</scope>
    <source>
        <tissue evidence="3">Leaf extractions</tissue>
    </source>
</reference>
<dbReference type="OrthoDB" id="438440at2759"/>
<dbReference type="Gramene" id="KCW59053">
    <property type="protein sequence ID" value="KCW59053"/>
    <property type="gene ID" value="EUGRSUZ_H01677"/>
</dbReference>
<dbReference type="InParanoid" id="A0A059AYW5"/>
<dbReference type="GO" id="GO:0006629">
    <property type="term" value="P:lipid metabolic process"/>
    <property type="evidence" value="ECO:0007669"/>
    <property type="project" value="InterPro"/>
</dbReference>
<dbReference type="InterPro" id="IPR044819">
    <property type="entry name" value="OBL-like"/>
</dbReference>
<dbReference type="PANTHER" id="PTHR46086">
    <property type="entry name" value="ALPHA/BETA-HYDROLASES SUPERFAMILY PROTEIN"/>
    <property type="match status" value="1"/>
</dbReference>
<dbReference type="InterPro" id="IPR029058">
    <property type="entry name" value="AB_hydrolase_fold"/>
</dbReference>
<sequence length="463" mass="53055">MASDKSFSSSHILLSPEKAGVLDLFRILIHSDVHKREFVDSSEEGDESFERRQIMFVSTLAQKLLLLVAKPMAWSGSAIEFWLNLVSSNRSFGRLLVNCFRGRVVMPHEESGSFLSFIGNLDKRVELDNRIRPGDAEYHAALSMMASKASYENEAYLRTTVTHHWQMEFLGFYNFWNDYQGKASTQAFMLRDRDTIVVAFRGTEFFDADAWCSDIDLSWYELPGVGKIHGGFMKALGLQKSLGWPKELDPHLKTPAPFAYYAIREKLRALLGENDKAKYVVTGHSLGGALAILFPAILAMHGEKWLMERLEGVYTFGQPRVGDEKFGEFMGTILKEHQIEYFRFVYGNDIVPRLPYDDSAFMFKHFGRCCYFNSKYQGQIVREEPNENYFSPRQAIPMMMNAWYELLRSFMIAHEKGPDYREGSLLRILRVIGLVIPGIPAHAPQDYVNSTRLGASQLFLHQH</sequence>
<dbReference type="Pfam" id="PF01764">
    <property type="entry name" value="Lipase_3"/>
    <property type="match status" value="1"/>
</dbReference>
<dbReference type="CDD" id="cd00519">
    <property type="entry name" value="Lipase_3"/>
    <property type="match status" value="1"/>
</dbReference>
<dbReference type="EMBL" id="KK198760">
    <property type="protein sequence ID" value="KCW59053.1"/>
    <property type="molecule type" value="Genomic_DNA"/>
</dbReference>